<dbReference type="GeneID" id="63851117"/>
<reference evidence="3" key="1">
    <citation type="submission" date="2020-01" db="EMBL/GenBank/DDBJ databases">
        <authorList>
            <consortium name="DOE Joint Genome Institute"/>
            <person name="Haridas S."/>
            <person name="Albert R."/>
            <person name="Binder M."/>
            <person name="Bloem J."/>
            <person name="Labutti K."/>
            <person name="Salamov A."/>
            <person name="Andreopoulos B."/>
            <person name="Baker S.E."/>
            <person name="Barry K."/>
            <person name="Bills G."/>
            <person name="Bluhm B.H."/>
            <person name="Cannon C."/>
            <person name="Castanera R."/>
            <person name="Culley D.E."/>
            <person name="Daum C."/>
            <person name="Ezra D."/>
            <person name="Gonzalez J.B."/>
            <person name="Henrissat B."/>
            <person name="Kuo A."/>
            <person name="Liang C."/>
            <person name="Lipzen A."/>
            <person name="Lutzoni F."/>
            <person name="Magnuson J."/>
            <person name="Mondo S."/>
            <person name="Nolan M."/>
            <person name="Ohm R."/>
            <person name="Pangilinan J."/>
            <person name="Park H.-J."/>
            <person name="Ramirez L."/>
            <person name="Alfaro M."/>
            <person name="Sun H."/>
            <person name="Tritt A."/>
            <person name="Yoshinaga Y."/>
            <person name="Zwiers L.-H."/>
            <person name="Turgeon B.G."/>
            <person name="Goodwin S.B."/>
            <person name="Spatafora J.W."/>
            <person name="Crous P.W."/>
            <person name="Grigoriev I.V."/>
        </authorList>
    </citation>
    <scope>NUCLEOTIDE SEQUENCE</scope>
    <source>
        <strain evidence="3">CBS 394.84</strain>
    </source>
</reference>
<organism evidence="3 4">
    <name type="scientific">Cucurbitaria berberidis CBS 394.84</name>
    <dbReference type="NCBI Taxonomy" id="1168544"/>
    <lineage>
        <taxon>Eukaryota</taxon>
        <taxon>Fungi</taxon>
        <taxon>Dikarya</taxon>
        <taxon>Ascomycota</taxon>
        <taxon>Pezizomycotina</taxon>
        <taxon>Dothideomycetes</taxon>
        <taxon>Pleosporomycetidae</taxon>
        <taxon>Pleosporales</taxon>
        <taxon>Pleosporineae</taxon>
        <taxon>Cucurbitariaceae</taxon>
        <taxon>Cucurbitaria</taxon>
    </lineage>
</organism>
<proteinExistence type="inferred from homology"/>
<comment type="caution">
    <text evidence="3">The sequence shown here is derived from an EMBL/GenBank/DDBJ whole genome shotgun (WGS) entry which is preliminary data.</text>
</comment>
<dbReference type="GO" id="GO:0016491">
    <property type="term" value="F:oxidoreductase activity"/>
    <property type="evidence" value="ECO:0007669"/>
    <property type="project" value="UniProtKB-KW"/>
</dbReference>
<dbReference type="Gene3D" id="3.40.50.720">
    <property type="entry name" value="NAD(P)-binding Rossmann-like Domain"/>
    <property type="match status" value="1"/>
</dbReference>
<keyword evidence="2" id="KW-0560">Oxidoreductase</keyword>
<dbReference type="InterPro" id="IPR036291">
    <property type="entry name" value="NAD(P)-bd_dom_sf"/>
</dbReference>
<evidence type="ECO:0000313" key="3">
    <source>
        <dbReference type="EMBL" id="KAF1844047.1"/>
    </source>
</evidence>
<dbReference type="PANTHER" id="PTHR24320">
    <property type="entry name" value="RETINOL DEHYDROGENASE"/>
    <property type="match status" value="1"/>
</dbReference>
<evidence type="ECO:0000256" key="1">
    <source>
        <dbReference type="ARBA" id="ARBA00006484"/>
    </source>
</evidence>
<dbReference type="SUPFAM" id="SSF51735">
    <property type="entry name" value="NAD(P)-binding Rossmann-fold domains"/>
    <property type="match status" value="1"/>
</dbReference>
<comment type="similarity">
    <text evidence="1">Belongs to the short-chain dehydrogenases/reductases (SDR) family.</text>
</comment>
<dbReference type="EMBL" id="ML976617">
    <property type="protein sequence ID" value="KAF1844047.1"/>
    <property type="molecule type" value="Genomic_DNA"/>
</dbReference>
<dbReference type="InterPro" id="IPR002347">
    <property type="entry name" value="SDR_fam"/>
</dbReference>
<dbReference type="PRINTS" id="PR00081">
    <property type="entry name" value="GDHRDH"/>
</dbReference>
<accession>A0A9P4GES7</accession>
<sequence>MSTYATSILITGGTQGMGYHTALSLAKQQPSTLIVIASRTDPKNAAASINKLLDQSNVIYMPLDLSSLAKVREFATRWDTAGHPPIQALVFNAAIQFPGGIEYTQDGVEASFGVNHLGHALLFHLLVSKLTNDARVVIVSSGVHDPSLKWGLSPAYTTPEEVAYPKPEAIKGSSGRDRYATSKVANVLWTLALGRHFASQPSHNDKTVVALDPGLMFPTNLARNASWIVRFLSLNVAPRLVPLLRAVVSSNINLASESGENLAWLAVGNEVRGKKGVYFEKRGEHCVSKQAEQEELQEELWRWTIDKVAESPEEKARFAKIE</sequence>
<evidence type="ECO:0000256" key="2">
    <source>
        <dbReference type="ARBA" id="ARBA00023002"/>
    </source>
</evidence>
<gene>
    <name evidence="3" type="ORF">K460DRAFT_368907</name>
</gene>
<evidence type="ECO:0000313" key="4">
    <source>
        <dbReference type="Proteomes" id="UP000800039"/>
    </source>
</evidence>
<keyword evidence="4" id="KW-1185">Reference proteome</keyword>
<dbReference type="RefSeq" id="XP_040786610.1">
    <property type="nucleotide sequence ID" value="XM_040933866.1"/>
</dbReference>
<name>A0A9P4GES7_9PLEO</name>
<dbReference type="Pfam" id="PF00106">
    <property type="entry name" value="adh_short"/>
    <property type="match status" value="1"/>
</dbReference>
<dbReference type="PANTHER" id="PTHR24320:SF152">
    <property type="entry name" value="SHORT-CHAIN DEHYDROGENASE_REDUCTASE FAMILY PROTEIN"/>
    <property type="match status" value="1"/>
</dbReference>
<dbReference type="Proteomes" id="UP000800039">
    <property type="component" value="Unassembled WGS sequence"/>
</dbReference>
<dbReference type="OrthoDB" id="542013at2759"/>
<dbReference type="AlphaFoldDB" id="A0A9P4GES7"/>
<protein>
    <submittedName>
        <fullName evidence="3">NAD(P)-binding protein</fullName>
    </submittedName>
</protein>